<dbReference type="Proteomes" id="UP000501466">
    <property type="component" value="Chromosome"/>
</dbReference>
<evidence type="ECO:0000313" key="1">
    <source>
        <dbReference type="EMBL" id="BBP44338.1"/>
    </source>
</evidence>
<organism evidence="1 2">
    <name type="scientific">Thiosulfativibrio zosterae</name>
    <dbReference type="NCBI Taxonomy" id="2675053"/>
    <lineage>
        <taxon>Bacteria</taxon>
        <taxon>Pseudomonadati</taxon>
        <taxon>Pseudomonadota</taxon>
        <taxon>Gammaproteobacteria</taxon>
        <taxon>Thiotrichales</taxon>
        <taxon>Piscirickettsiaceae</taxon>
        <taxon>Thiosulfativibrio</taxon>
    </lineage>
</organism>
<reference evidence="2" key="1">
    <citation type="submission" date="2019-11" db="EMBL/GenBank/DDBJ databases">
        <title>Isolation and characterization of two novel species in the genus Thiomicrorhabdus.</title>
        <authorList>
            <person name="Mochizuki J."/>
            <person name="Kojima H."/>
            <person name="Fukui M."/>
        </authorList>
    </citation>
    <scope>NUCLEOTIDE SEQUENCE [LARGE SCALE GENOMIC DNA]</scope>
    <source>
        <strain evidence="2">AkT22</strain>
    </source>
</reference>
<protein>
    <submittedName>
        <fullName evidence="1">Uncharacterized protein</fullName>
    </submittedName>
</protein>
<accession>A0A6F8PQN2</accession>
<proteinExistence type="predicted"/>
<gene>
    <name evidence="1" type="ORF">THMIRHAT_20840</name>
</gene>
<name>A0A6F8PQN2_9GAMM</name>
<evidence type="ECO:0000313" key="2">
    <source>
        <dbReference type="Proteomes" id="UP000501466"/>
    </source>
</evidence>
<sequence>MKRYSLAGITVYFTELVLKKQADISKDLTKGFQKHDFIKMKPSIKKMDKKKPAQGGLFSN</sequence>
<dbReference type="RefSeq" id="WP_207710568.1">
    <property type="nucleotide sequence ID" value="NZ_AP021888.1"/>
</dbReference>
<dbReference type="KEGG" id="tzo:THMIRHAT_20840"/>
<keyword evidence="2" id="KW-1185">Reference proteome</keyword>
<dbReference type="AlphaFoldDB" id="A0A6F8PQN2"/>
<dbReference type="EMBL" id="AP021888">
    <property type="protein sequence ID" value="BBP44338.1"/>
    <property type="molecule type" value="Genomic_DNA"/>
</dbReference>